<keyword evidence="5" id="KW-1185">Reference proteome</keyword>
<evidence type="ECO:0000256" key="2">
    <source>
        <dbReference type="SAM" id="Phobius"/>
    </source>
</evidence>
<dbReference type="RefSeq" id="WP_154768894.1">
    <property type="nucleotide sequence ID" value="NZ_WLYK01000005.1"/>
</dbReference>
<proteinExistence type="predicted"/>
<name>A0A7K1FQ07_9ACTN</name>
<accession>A0A7K1FQ07</accession>
<dbReference type="PROSITE" id="PS51762">
    <property type="entry name" value="GH16_2"/>
    <property type="match status" value="1"/>
</dbReference>
<reference evidence="4 5" key="1">
    <citation type="submission" date="2019-11" db="EMBL/GenBank/DDBJ databases">
        <authorList>
            <person name="Jiang L.-Q."/>
        </authorList>
    </citation>
    <scope>NUCLEOTIDE SEQUENCE [LARGE SCALE GENOMIC DNA]</scope>
    <source>
        <strain evidence="4 5">YIM 132087</strain>
    </source>
</reference>
<dbReference type="SUPFAM" id="SSF49899">
    <property type="entry name" value="Concanavalin A-like lectins/glucanases"/>
    <property type="match status" value="1"/>
</dbReference>
<sequence length="327" mass="35688">MKEFRHLSDRGPLLRSRWFFVAIAALVVVAGVIVVRWDRPATAAAPEPAPSTSAASSSAAPSSAPPSSTAPSSEAPSSEAPSSSATTPTPSTAEPLSGVAAPVGDEPGWRQVFVDDFSRTELGDDWDVYSGPPGGDPYTIWDPSHVQLDGDSLLLAGFQEDGQWVTGGVSNWPVAQTYGRWEVRFRAMASDEITYHFLLWPQSENWPPEIDFLEDFSGDRSQASGFVHYIQDGRRQKVQKDVEADFNQWHTAGVIWEPERVTFTLDGEPWGIISGDMVPDEPMWLALQQQAGGCQRSADYGYPFCPVAGVPDEAWVQIDWVSVYAPA</sequence>
<dbReference type="PANTHER" id="PTHR10963:SF60">
    <property type="entry name" value="GRAM-NEGATIVE BACTERIA-BINDING PROTEIN 1-RELATED"/>
    <property type="match status" value="1"/>
</dbReference>
<organism evidence="4 5">
    <name type="scientific">Nakamurella alba</name>
    <dbReference type="NCBI Taxonomy" id="2665158"/>
    <lineage>
        <taxon>Bacteria</taxon>
        <taxon>Bacillati</taxon>
        <taxon>Actinomycetota</taxon>
        <taxon>Actinomycetes</taxon>
        <taxon>Nakamurellales</taxon>
        <taxon>Nakamurellaceae</taxon>
        <taxon>Nakamurella</taxon>
    </lineage>
</organism>
<evidence type="ECO:0000313" key="4">
    <source>
        <dbReference type="EMBL" id="MTD14894.1"/>
    </source>
</evidence>
<protein>
    <submittedName>
        <fullName evidence="4">Family 16 glycosylhydrolase</fullName>
    </submittedName>
</protein>
<feature type="region of interest" description="Disordered" evidence="1">
    <location>
        <begin position="43"/>
        <end position="106"/>
    </location>
</feature>
<keyword evidence="2" id="KW-1133">Transmembrane helix</keyword>
<keyword evidence="4" id="KW-0378">Hydrolase</keyword>
<feature type="transmembrane region" description="Helical" evidence="2">
    <location>
        <begin position="18"/>
        <end position="37"/>
    </location>
</feature>
<dbReference type="Pfam" id="PF00722">
    <property type="entry name" value="Glyco_hydro_16"/>
    <property type="match status" value="1"/>
</dbReference>
<dbReference type="Gene3D" id="2.60.120.200">
    <property type="match status" value="1"/>
</dbReference>
<dbReference type="InterPro" id="IPR013320">
    <property type="entry name" value="ConA-like_dom_sf"/>
</dbReference>
<gene>
    <name evidence="4" type="ORF">GIS00_13185</name>
</gene>
<dbReference type="AlphaFoldDB" id="A0A7K1FQ07"/>
<dbReference type="InterPro" id="IPR050546">
    <property type="entry name" value="Glycosyl_Hydrlase_16"/>
</dbReference>
<evidence type="ECO:0000259" key="3">
    <source>
        <dbReference type="PROSITE" id="PS51762"/>
    </source>
</evidence>
<dbReference type="PANTHER" id="PTHR10963">
    <property type="entry name" value="GLYCOSYL HYDROLASE-RELATED"/>
    <property type="match status" value="1"/>
</dbReference>
<dbReference type="InterPro" id="IPR000757">
    <property type="entry name" value="Beta-glucanase-like"/>
</dbReference>
<feature type="compositionally biased region" description="Low complexity" evidence="1">
    <location>
        <begin position="43"/>
        <end position="95"/>
    </location>
</feature>
<dbReference type="GO" id="GO:0005975">
    <property type="term" value="P:carbohydrate metabolic process"/>
    <property type="evidence" value="ECO:0007669"/>
    <property type="project" value="InterPro"/>
</dbReference>
<keyword evidence="2" id="KW-0472">Membrane</keyword>
<comment type="caution">
    <text evidence="4">The sequence shown here is derived from an EMBL/GenBank/DDBJ whole genome shotgun (WGS) entry which is preliminary data.</text>
</comment>
<keyword evidence="2" id="KW-0812">Transmembrane</keyword>
<feature type="domain" description="GH16" evidence="3">
    <location>
        <begin position="82"/>
        <end position="327"/>
    </location>
</feature>
<evidence type="ECO:0000256" key="1">
    <source>
        <dbReference type="SAM" id="MobiDB-lite"/>
    </source>
</evidence>
<dbReference type="CDD" id="cd00413">
    <property type="entry name" value="Glyco_hydrolase_16"/>
    <property type="match status" value="1"/>
</dbReference>
<evidence type="ECO:0000313" key="5">
    <source>
        <dbReference type="Proteomes" id="UP000460221"/>
    </source>
</evidence>
<dbReference type="GO" id="GO:0004553">
    <property type="term" value="F:hydrolase activity, hydrolyzing O-glycosyl compounds"/>
    <property type="evidence" value="ECO:0007669"/>
    <property type="project" value="InterPro"/>
</dbReference>
<dbReference type="EMBL" id="WLYK01000005">
    <property type="protein sequence ID" value="MTD14894.1"/>
    <property type="molecule type" value="Genomic_DNA"/>
</dbReference>
<dbReference type="Proteomes" id="UP000460221">
    <property type="component" value="Unassembled WGS sequence"/>
</dbReference>